<organism evidence="3 4">
    <name type="scientific">Periconia digitata</name>
    <dbReference type="NCBI Taxonomy" id="1303443"/>
    <lineage>
        <taxon>Eukaryota</taxon>
        <taxon>Fungi</taxon>
        <taxon>Dikarya</taxon>
        <taxon>Ascomycota</taxon>
        <taxon>Pezizomycotina</taxon>
        <taxon>Dothideomycetes</taxon>
        <taxon>Pleosporomycetidae</taxon>
        <taxon>Pleosporales</taxon>
        <taxon>Massarineae</taxon>
        <taxon>Periconiaceae</taxon>
        <taxon>Periconia</taxon>
    </lineage>
</organism>
<comment type="caution">
    <text evidence="3">The sequence shown here is derived from an EMBL/GenBank/DDBJ whole genome shotgun (WGS) entry which is preliminary data.</text>
</comment>
<evidence type="ECO:0000256" key="1">
    <source>
        <dbReference type="SAM" id="Phobius"/>
    </source>
</evidence>
<keyword evidence="1" id="KW-1133">Transmembrane helix</keyword>
<dbReference type="AlphaFoldDB" id="A0A9W4ULL8"/>
<keyword evidence="1" id="KW-0472">Membrane</keyword>
<dbReference type="EMBL" id="CAOQHR010000007">
    <property type="protein sequence ID" value="CAI6337121.1"/>
    <property type="molecule type" value="Genomic_DNA"/>
</dbReference>
<keyword evidence="1" id="KW-0812">Transmembrane</keyword>
<name>A0A9W4ULL8_9PLEO</name>
<sequence>MASNTLDDLLNTIQRNWSYLSSQATPLNLAMTLVALLISLLSAYILAVSQQETPPAAPSGCRNIGLQGRSNLHDQYSKQYSSGTGTSASTSWTVKAMFIYPIKSCGPVELAKSNVTTSGLRYDRQFTLAQQSTSLPTLEGKVTSEWKFITQRAFPRLAKVETQVWTPDPSAPGYNKDGEWVKSQGCVVVRFPFTPDTEFSIQGLRNLGKILAAKLEGKSEPMIEFRLPFNPNAERMREKQYRKERMAIWKDHPMALNMGCEIPEETLAQLKYTLGVTNPLTLFRIDEEGRREVLRCAPKKEEVGFQTTIGMADSYPMHILNLASLHDVASRLPSKSSISRLSALRFRPNLLITGPPAFDEDDWKQARIGQIMHHISCRTTRCKLPNVNPETATANRNEPSTTLLKYRVIDKGSKNACLGMQVTPLEKGEVQIGDVVEVTERGEHFSL</sequence>
<reference evidence="3" key="1">
    <citation type="submission" date="2023-01" db="EMBL/GenBank/DDBJ databases">
        <authorList>
            <person name="Van Ghelder C."/>
            <person name="Rancurel C."/>
        </authorList>
    </citation>
    <scope>NUCLEOTIDE SEQUENCE</scope>
    <source>
        <strain evidence="3">CNCM I-4278</strain>
    </source>
</reference>
<dbReference type="InterPro" id="IPR005302">
    <property type="entry name" value="MoCF_Sase_C"/>
</dbReference>
<evidence type="ECO:0000259" key="2">
    <source>
        <dbReference type="PROSITE" id="PS51340"/>
    </source>
</evidence>
<dbReference type="OrthoDB" id="17255at2759"/>
<feature type="domain" description="MOSC" evidence="2">
    <location>
        <begin position="291"/>
        <end position="439"/>
    </location>
</feature>
<dbReference type="InterPro" id="IPR005303">
    <property type="entry name" value="MOCOS_middle"/>
</dbReference>
<evidence type="ECO:0000313" key="4">
    <source>
        <dbReference type="Proteomes" id="UP001152607"/>
    </source>
</evidence>
<accession>A0A9W4ULL8</accession>
<dbReference type="GO" id="GO:0003824">
    <property type="term" value="F:catalytic activity"/>
    <property type="evidence" value="ECO:0007669"/>
    <property type="project" value="InterPro"/>
</dbReference>
<dbReference type="PANTHER" id="PTHR14237">
    <property type="entry name" value="MOLYBDOPTERIN COFACTOR SULFURASE MOSC"/>
    <property type="match status" value="1"/>
</dbReference>
<dbReference type="Pfam" id="PF03473">
    <property type="entry name" value="MOSC"/>
    <property type="match status" value="1"/>
</dbReference>
<feature type="transmembrane region" description="Helical" evidence="1">
    <location>
        <begin position="27"/>
        <end position="47"/>
    </location>
</feature>
<dbReference type="SUPFAM" id="SSF50800">
    <property type="entry name" value="PK beta-barrel domain-like"/>
    <property type="match status" value="1"/>
</dbReference>
<evidence type="ECO:0000313" key="3">
    <source>
        <dbReference type="EMBL" id="CAI6337121.1"/>
    </source>
</evidence>
<protein>
    <recommendedName>
        <fullName evidence="2">MOSC domain-containing protein</fullName>
    </recommendedName>
</protein>
<dbReference type="InterPro" id="IPR011037">
    <property type="entry name" value="Pyrv_Knase-like_insert_dom_sf"/>
</dbReference>
<dbReference type="PANTHER" id="PTHR14237:SF23">
    <property type="entry name" value="MOSC DOMAIN PROTEIN (AFU_ORTHOLOGUE AFUA_7G05900)"/>
    <property type="match status" value="1"/>
</dbReference>
<dbReference type="GO" id="GO:0030151">
    <property type="term" value="F:molybdenum ion binding"/>
    <property type="evidence" value="ECO:0007669"/>
    <property type="project" value="InterPro"/>
</dbReference>
<dbReference type="Pfam" id="PF03476">
    <property type="entry name" value="MOSC_N"/>
    <property type="match status" value="1"/>
</dbReference>
<keyword evidence="4" id="KW-1185">Reference proteome</keyword>
<gene>
    <name evidence="3" type="ORF">PDIGIT_LOCUS10229</name>
</gene>
<dbReference type="GO" id="GO:0030170">
    <property type="term" value="F:pyridoxal phosphate binding"/>
    <property type="evidence" value="ECO:0007669"/>
    <property type="project" value="InterPro"/>
</dbReference>
<dbReference type="Proteomes" id="UP001152607">
    <property type="component" value="Unassembled WGS sequence"/>
</dbReference>
<dbReference type="PROSITE" id="PS51340">
    <property type="entry name" value="MOSC"/>
    <property type="match status" value="1"/>
</dbReference>
<proteinExistence type="predicted"/>